<dbReference type="PROSITE" id="PS50929">
    <property type="entry name" value="ABC_TM1F"/>
    <property type="match status" value="2"/>
</dbReference>
<dbReference type="InterPro" id="IPR011527">
    <property type="entry name" value="ABC1_TM_dom"/>
</dbReference>
<evidence type="ECO:0000259" key="12">
    <source>
        <dbReference type="PROSITE" id="PS50893"/>
    </source>
</evidence>
<gene>
    <name evidence="14" type="primary">Abcc5_1</name>
    <name evidence="14" type="ORF">FJT64_017774</name>
</gene>
<evidence type="ECO:0000256" key="7">
    <source>
        <dbReference type="ARBA" id="ARBA00022840"/>
    </source>
</evidence>
<dbReference type="PROSITE" id="PS00211">
    <property type="entry name" value="ABC_TRANSPORTER_1"/>
    <property type="match status" value="2"/>
</dbReference>
<keyword evidence="5" id="KW-0677">Repeat</keyword>
<evidence type="ECO:0000313" key="15">
    <source>
        <dbReference type="Proteomes" id="UP000440578"/>
    </source>
</evidence>
<dbReference type="InterPro" id="IPR036640">
    <property type="entry name" value="ABC1_TM_sf"/>
</dbReference>
<feature type="compositionally biased region" description="Basic and acidic residues" evidence="10">
    <location>
        <begin position="413"/>
        <end position="423"/>
    </location>
</feature>
<dbReference type="GO" id="GO:0016887">
    <property type="term" value="F:ATP hydrolysis activity"/>
    <property type="evidence" value="ECO:0007669"/>
    <property type="project" value="InterPro"/>
</dbReference>
<evidence type="ECO:0000256" key="9">
    <source>
        <dbReference type="ARBA" id="ARBA00023136"/>
    </source>
</evidence>
<organism evidence="14 15">
    <name type="scientific">Amphibalanus amphitrite</name>
    <name type="common">Striped barnacle</name>
    <name type="synonym">Balanus amphitrite</name>
    <dbReference type="NCBI Taxonomy" id="1232801"/>
    <lineage>
        <taxon>Eukaryota</taxon>
        <taxon>Metazoa</taxon>
        <taxon>Ecdysozoa</taxon>
        <taxon>Arthropoda</taxon>
        <taxon>Crustacea</taxon>
        <taxon>Multicrustacea</taxon>
        <taxon>Cirripedia</taxon>
        <taxon>Thoracica</taxon>
        <taxon>Thoracicalcarea</taxon>
        <taxon>Balanomorpha</taxon>
        <taxon>Balanoidea</taxon>
        <taxon>Balanidae</taxon>
        <taxon>Amphibalaninae</taxon>
        <taxon>Amphibalanus</taxon>
    </lineage>
</organism>
<dbReference type="OrthoDB" id="6500128at2759"/>
<dbReference type="Gene3D" id="3.40.50.300">
    <property type="entry name" value="P-loop containing nucleotide triphosphate hydrolases"/>
    <property type="match status" value="2"/>
</dbReference>
<feature type="region of interest" description="Disordered" evidence="10">
    <location>
        <begin position="688"/>
        <end position="707"/>
    </location>
</feature>
<comment type="subcellular location">
    <subcellularLocation>
        <location evidence="1">Membrane</location>
        <topology evidence="1">Multi-pass membrane protein</topology>
    </subcellularLocation>
</comment>
<dbReference type="AlphaFoldDB" id="A0A6A4WW59"/>
<evidence type="ECO:0000256" key="11">
    <source>
        <dbReference type="SAM" id="Phobius"/>
    </source>
</evidence>
<dbReference type="Pfam" id="PF00664">
    <property type="entry name" value="ABC_membrane"/>
    <property type="match status" value="2"/>
</dbReference>
<dbReference type="SUPFAM" id="SSF90123">
    <property type="entry name" value="ABC transporter transmembrane region"/>
    <property type="match status" value="2"/>
</dbReference>
<feature type="transmembrane region" description="Helical" evidence="11">
    <location>
        <begin position="911"/>
        <end position="931"/>
    </location>
</feature>
<dbReference type="CDD" id="cd03250">
    <property type="entry name" value="ABCC_MRP_domain1"/>
    <property type="match status" value="1"/>
</dbReference>
<feature type="domain" description="ABC transmembrane type-1" evidence="13">
    <location>
        <begin position="90"/>
        <end position="370"/>
    </location>
</feature>
<feature type="domain" description="ABC transporter" evidence="12">
    <location>
        <begin position="456"/>
        <end position="682"/>
    </location>
</feature>
<keyword evidence="3" id="KW-0813">Transport</keyword>
<keyword evidence="7" id="KW-0067">ATP-binding</keyword>
<dbReference type="PANTHER" id="PTHR24223:SF447">
    <property type="entry name" value="MULTIDRUG RESISTANCE-ASSOCIATED PROTEIN 5"/>
    <property type="match status" value="1"/>
</dbReference>
<proteinExistence type="inferred from homology"/>
<dbReference type="Gene3D" id="1.20.1560.10">
    <property type="entry name" value="ABC transporter type 1, transmembrane domain"/>
    <property type="match status" value="3"/>
</dbReference>
<dbReference type="FunFam" id="3.40.50.300:FF:000997">
    <property type="entry name" value="Multidrug resistance-associated protein 1"/>
    <property type="match status" value="1"/>
</dbReference>
<dbReference type="InterPro" id="IPR027417">
    <property type="entry name" value="P-loop_NTPase"/>
</dbReference>
<dbReference type="CDD" id="cd03244">
    <property type="entry name" value="ABCC_MRP_domain2"/>
    <property type="match status" value="1"/>
</dbReference>
<dbReference type="GO" id="GO:0140359">
    <property type="term" value="F:ABC-type transporter activity"/>
    <property type="evidence" value="ECO:0007669"/>
    <property type="project" value="InterPro"/>
</dbReference>
<dbReference type="GO" id="GO:0016020">
    <property type="term" value="C:membrane"/>
    <property type="evidence" value="ECO:0007669"/>
    <property type="project" value="UniProtKB-SubCell"/>
</dbReference>
<feature type="transmembrane region" description="Helical" evidence="11">
    <location>
        <begin position="843"/>
        <end position="873"/>
    </location>
</feature>
<comment type="caution">
    <text evidence="14">The sequence shown here is derived from an EMBL/GenBank/DDBJ whole genome shotgun (WGS) entry which is preliminary data.</text>
</comment>
<dbReference type="PROSITE" id="PS50893">
    <property type="entry name" value="ABC_TRANSPORTER_2"/>
    <property type="match status" value="2"/>
</dbReference>
<feature type="transmembrane region" description="Helical" evidence="11">
    <location>
        <begin position="314"/>
        <end position="334"/>
    </location>
</feature>
<feature type="transmembrane region" description="Helical" evidence="11">
    <location>
        <begin position="89"/>
        <end position="109"/>
    </location>
</feature>
<sequence>MTAEEPKHLMPGPGRGFLSLYTLSWMTGLMWKACRGKLKPDDIWTLRNEDSCETNYIRLERQWRQEVADKGPQNASLTRTLIRTFRTRIVITTVLLLVSNFLALLGPSVLLRQVMLYLNSGSAPLEEAILLVVAMSVVRLFSAYFMSAATGITSVFTSVRASGALQLMVYHKVLRLGSASEQILGKVVNICINDMERVIEGFRVASFVAAALFMTGYGFVANLVYVGPWSLLGFSMVIGSFFILGSIGGANSVLRMKVVKVTDKRVTFMSELLAAIRLIKTYAWEESFKEQVDKIRREEVKVIRRTTFLQSISTTLAPIIPVLATATSVIGYIASGNELRAAEAFTMFSVFNSLQMAIGVLPYGIRMLTETHVVLRRIQRMLLMKDVDMVTAHCDSGSAIEIEKATLAWEKPVVEKEKSDKPKRNQSSKSLSRDLSAPQLPSLPLGERLRSLSSRRRARDADKALDAEAATVINVVLTDVQLTVPRGHLLGVAGAVGSGKSSLVAAITGQLQVLCGSVRRAGSLAVVPQRAWIFNGTVRENIVFGRPFVADRYWRTVAVCALQSDLDLMENGDLSEIGERGVNLSGGQKQRVNLARAVYSDADIYLLDDPLSAVDAKVGQHIFQQCVCGELKDKTVVLVSHGVQYLSHCDEVVYMRDCKLAERGTHDQLMELQGGYYQLVSCDAASQQQEQQKKPEDGKKAEEKAATDGRTGTALYLQYWIDAGDGLMEERIKNMTLYNVTYDPGELAGAINDSPHVDYYILGYAGVTLLLVLIGLVRVVLHNVCVVRGARRLHNKMIDSLVRCKMSFFDSTPSGRIINRLSKDMDTVDNRIPELFEFIGQRLLIVITQLMVPIVAFPYSALIVVFIFGLTVIRAYGKESMMIDKFVDLLDRHSSTMMTFRMSNSWFTLRADELGVAMLAVIGSVVLLVPGASSAEAGLILSLVYDSILVMPFLIMRCSDLAAFLSAVDRCTEYCQDLDYEPPAEMPGDEKREGRWPSQGAIRLEEVSLRYRPDLPRVLHGLSLNVPAGEKVGIVGRTGAGKSTLISTLLRLMDLEEGRVLIDGVDISEVGLRQLRSNIAVIPQDPVLFTGTIRQNLDPFDQSSDAQVWSALERSGLRSKVSQLPLQLATPLTPDADTFSVGERQLVCLARALLRHARVLLLDEATASVDVQTDFFIQRTIREDFHDSTVITIAHRLNTVLEYGMIVVHARRTGEFRKR</sequence>
<evidence type="ECO:0000256" key="2">
    <source>
        <dbReference type="ARBA" id="ARBA00009726"/>
    </source>
</evidence>
<dbReference type="SMART" id="SM00382">
    <property type="entry name" value="AAA"/>
    <property type="match status" value="2"/>
</dbReference>
<evidence type="ECO:0000256" key="5">
    <source>
        <dbReference type="ARBA" id="ARBA00022737"/>
    </source>
</evidence>
<dbReference type="InterPro" id="IPR017871">
    <property type="entry name" value="ABC_transporter-like_CS"/>
</dbReference>
<evidence type="ECO:0000256" key="8">
    <source>
        <dbReference type="ARBA" id="ARBA00022989"/>
    </source>
</evidence>
<dbReference type="FunFam" id="3.40.50.300:FF:000610">
    <property type="entry name" value="Multidrug resistance-associated ABC transporter"/>
    <property type="match status" value="1"/>
</dbReference>
<dbReference type="InterPro" id="IPR003593">
    <property type="entry name" value="AAA+_ATPase"/>
</dbReference>
<name>A0A6A4WW59_AMPAM</name>
<dbReference type="SUPFAM" id="SSF52540">
    <property type="entry name" value="P-loop containing nucleoside triphosphate hydrolases"/>
    <property type="match status" value="2"/>
</dbReference>
<feature type="region of interest" description="Disordered" evidence="10">
    <location>
        <begin position="413"/>
        <end position="443"/>
    </location>
</feature>
<evidence type="ECO:0000256" key="10">
    <source>
        <dbReference type="SAM" id="MobiDB-lite"/>
    </source>
</evidence>
<dbReference type="EMBL" id="VIIS01000241">
    <property type="protein sequence ID" value="KAF0311377.1"/>
    <property type="molecule type" value="Genomic_DNA"/>
</dbReference>
<evidence type="ECO:0000256" key="1">
    <source>
        <dbReference type="ARBA" id="ARBA00004141"/>
    </source>
</evidence>
<keyword evidence="4 11" id="KW-0812">Transmembrane</keyword>
<feature type="transmembrane region" description="Helical" evidence="11">
    <location>
        <begin position="231"/>
        <end position="254"/>
    </location>
</feature>
<evidence type="ECO:0000259" key="13">
    <source>
        <dbReference type="PROSITE" id="PS50929"/>
    </source>
</evidence>
<dbReference type="Pfam" id="PF00005">
    <property type="entry name" value="ABC_tran"/>
    <property type="match status" value="2"/>
</dbReference>
<feature type="domain" description="ABC transporter" evidence="12">
    <location>
        <begin position="1002"/>
        <end position="1216"/>
    </location>
</feature>
<dbReference type="InterPro" id="IPR050173">
    <property type="entry name" value="ABC_transporter_C-like"/>
</dbReference>
<reference evidence="14 15" key="1">
    <citation type="submission" date="2019-07" db="EMBL/GenBank/DDBJ databases">
        <title>Draft genome assembly of a fouling barnacle, Amphibalanus amphitrite (Darwin, 1854): The first reference genome for Thecostraca.</title>
        <authorList>
            <person name="Kim W."/>
        </authorList>
    </citation>
    <scope>NUCLEOTIDE SEQUENCE [LARGE SCALE GENOMIC DNA]</scope>
    <source>
        <strain evidence="14">SNU_AA5</strain>
        <tissue evidence="14">Soma without cirri and trophi</tissue>
    </source>
</reference>
<evidence type="ECO:0000256" key="4">
    <source>
        <dbReference type="ARBA" id="ARBA00022692"/>
    </source>
</evidence>
<feature type="transmembrane region" description="Helical" evidence="11">
    <location>
        <begin position="759"/>
        <end position="781"/>
    </location>
</feature>
<feature type="transmembrane region" description="Helical" evidence="11">
    <location>
        <begin position="204"/>
        <end position="225"/>
    </location>
</feature>
<keyword evidence="9 11" id="KW-0472">Membrane</keyword>
<dbReference type="Proteomes" id="UP000440578">
    <property type="component" value="Unassembled WGS sequence"/>
</dbReference>
<evidence type="ECO:0000313" key="14">
    <source>
        <dbReference type="EMBL" id="KAF0311377.1"/>
    </source>
</evidence>
<keyword evidence="8 11" id="KW-1133">Transmembrane helix</keyword>
<evidence type="ECO:0000256" key="6">
    <source>
        <dbReference type="ARBA" id="ARBA00022741"/>
    </source>
</evidence>
<dbReference type="InterPro" id="IPR003439">
    <property type="entry name" value="ABC_transporter-like_ATP-bd"/>
</dbReference>
<dbReference type="GO" id="GO:0005524">
    <property type="term" value="F:ATP binding"/>
    <property type="evidence" value="ECO:0007669"/>
    <property type="project" value="UniProtKB-KW"/>
</dbReference>
<comment type="similarity">
    <text evidence="2">Belongs to the ABC transporter superfamily. ABCC family. Conjugate transporter (TC 3.A.1.208) subfamily.</text>
</comment>
<feature type="compositionally biased region" description="Basic and acidic residues" evidence="10">
    <location>
        <begin position="691"/>
        <end position="707"/>
    </location>
</feature>
<keyword evidence="6" id="KW-0547">Nucleotide-binding</keyword>
<accession>A0A6A4WW59</accession>
<keyword evidence="15" id="KW-1185">Reference proteome</keyword>
<feature type="transmembrane region" description="Helical" evidence="11">
    <location>
        <begin position="129"/>
        <end position="156"/>
    </location>
</feature>
<feature type="domain" description="ABC transmembrane type-1" evidence="13">
    <location>
        <begin position="712"/>
        <end position="873"/>
    </location>
</feature>
<feature type="transmembrane region" description="Helical" evidence="11">
    <location>
        <begin position="937"/>
        <end position="956"/>
    </location>
</feature>
<evidence type="ECO:0000256" key="3">
    <source>
        <dbReference type="ARBA" id="ARBA00022448"/>
    </source>
</evidence>
<protein>
    <submittedName>
        <fullName evidence="14">Multidrug resistance-associated protein 5</fullName>
    </submittedName>
</protein>
<dbReference type="PANTHER" id="PTHR24223">
    <property type="entry name" value="ATP-BINDING CASSETTE SUB-FAMILY C"/>
    <property type="match status" value="1"/>
</dbReference>